<protein>
    <submittedName>
        <fullName evidence="2">DUF3291 domain-containing protein</fullName>
    </submittedName>
</protein>
<accession>A0ABN2HHS2</accession>
<dbReference type="InterPro" id="IPR011008">
    <property type="entry name" value="Dimeric_a/b-barrel"/>
</dbReference>
<organism evidence="2 3">
    <name type="scientific">Fodinicola feengrottensis</name>
    <dbReference type="NCBI Taxonomy" id="435914"/>
    <lineage>
        <taxon>Bacteria</taxon>
        <taxon>Bacillati</taxon>
        <taxon>Actinomycetota</taxon>
        <taxon>Actinomycetes</taxon>
        <taxon>Mycobacteriales</taxon>
        <taxon>Fodinicola</taxon>
    </lineage>
</organism>
<dbReference type="SUPFAM" id="SSF54909">
    <property type="entry name" value="Dimeric alpha+beta barrel"/>
    <property type="match status" value="1"/>
</dbReference>
<feature type="domain" description="DUF3291" evidence="1">
    <location>
        <begin position="5"/>
        <end position="147"/>
    </location>
</feature>
<gene>
    <name evidence="2" type="ORF">GCM10009765_42050</name>
</gene>
<comment type="caution">
    <text evidence="2">The sequence shown here is derived from an EMBL/GenBank/DDBJ whole genome shotgun (WGS) entry which is preliminary data.</text>
</comment>
<sequence>MAYELAQVNFSRLLAPLESPQLADFVAGLEPVNALADAAPGFLWRMQTEDGDATAIRAFQWDVGDSAGIIVNMSVWTSVEALADFVYSGDHLAALRRRREWFAKIPVPATALWWVPTGHRPTTDDAEDRVRHLRLHGPTAYTFTLKQHFPTPEAAPAVVREGDPGWLCPA</sequence>
<name>A0ABN2HHS2_9ACTN</name>
<dbReference type="EMBL" id="BAAANY010000015">
    <property type="protein sequence ID" value="GAA1688165.1"/>
    <property type="molecule type" value="Genomic_DNA"/>
</dbReference>
<reference evidence="2 3" key="1">
    <citation type="journal article" date="2019" name="Int. J. Syst. Evol. Microbiol.">
        <title>The Global Catalogue of Microorganisms (GCM) 10K type strain sequencing project: providing services to taxonomists for standard genome sequencing and annotation.</title>
        <authorList>
            <consortium name="The Broad Institute Genomics Platform"/>
            <consortium name="The Broad Institute Genome Sequencing Center for Infectious Disease"/>
            <person name="Wu L."/>
            <person name="Ma J."/>
        </authorList>
    </citation>
    <scope>NUCLEOTIDE SEQUENCE [LARGE SCALE GENOMIC DNA]</scope>
    <source>
        <strain evidence="2 3">JCM 14718</strain>
    </source>
</reference>
<dbReference type="InterPro" id="IPR021708">
    <property type="entry name" value="DUF3291"/>
</dbReference>
<dbReference type="Proteomes" id="UP001500618">
    <property type="component" value="Unassembled WGS sequence"/>
</dbReference>
<keyword evidence="3" id="KW-1185">Reference proteome</keyword>
<evidence type="ECO:0000259" key="1">
    <source>
        <dbReference type="Pfam" id="PF11695"/>
    </source>
</evidence>
<dbReference type="Pfam" id="PF11695">
    <property type="entry name" value="DUF3291"/>
    <property type="match status" value="1"/>
</dbReference>
<evidence type="ECO:0000313" key="3">
    <source>
        <dbReference type="Proteomes" id="UP001500618"/>
    </source>
</evidence>
<evidence type="ECO:0000313" key="2">
    <source>
        <dbReference type="EMBL" id="GAA1688165.1"/>
    </source>
</evidence>
<dbReference type="RefSeq" id="WP_163569542.1">
    <property type="nucleotide sequence ID" value="NZ_BAAANY010000015.1"/>
</dbReference>
<proteinExistence type="predicted"/>